<accession>A0A221K3M3</accession>
<keyword evidence="10" id="KW-1185">Reference proteome</keyword>
<dbReference type="PROSITE" id="PS50109">
    <property type="entry name" value="HIS_KIN"/>
    <property type="match status" value="1"/>
</dbReference>
<gene>
    <name evidence="9" type="primary">bphP</name>
    <name evidence="9" type="ORF">SULPSESMR1_02772</name>
</gene>
<proteinExistence type="predicted"/>
<dbReference type="AlphaFoldDB" id="A0A221K3M3"/>
<dbReference type="InterPro" id="IPR036097">
    <property type="entry name" value="HisK_dim/P_sf"/>
</dbReference>
<dbReference type="SMART" id="SM00387">
    <property type="entry name" value="HATPase_c"/>
    <property type="match status" value="1"/>
</dbReference>
<evidence type="ECO:0000256" key="1">
    <source>
        <dbReference type="ARBA" id="ARBA00000085"/>
    </source>
</evidence>
<dbReference type="SMART" id="SM00091">
    <property type="entry name" value="PAS"/>
    <property type="match status" value="1"/>
</dbReference>
<dbReference type="KEGG" id="spse:SULPSESMR1_02772"/>
<evidence type="ECO:0000256" key="2">
    <source>
        <dbReference type="ARBA" id="ARBA00012438"/>
    </source>
</evidence>
<evidence type="ECO:0000259" key="7">
    <source>
        <dbReference type="PROSITE" id="PS50109"/>
    </source>
</evidence>
<dbReference type="SMART" id="SM00388">
    <property type="entry name" value="HisKA"/>
    <property type="match status" value="1"/>
</dbReference>
<dbReference type="PANTHER" id="PTHR42878">
    <property type="entry name" value="TWO-COMPONENT HISTIDINE KINASE"/>
    <property type="match status" value="1"/>
</dbReference>
<dbReference type="GO" id="GO:0007234">
    <property type="term" value="P:osmosensory signaling via phosphorelay pathway"/>
    <property type="evidence" value="ECO:0007669"/>
    <property type="project" value="TreeGrafter"/>
</dbReference>
<evidence type="ECO:0000256" key="4">
    <source>
        <dbReference type="ARBA" id="ARBA00022679"/>
    </source>
</evidence>
<dbReference type="Gene3D" id="1.10.287.130">
    <property type="match status" value="1"/>
</dbReference>
<dbReference type="CDD" id="cd00082">
    <property type="entry name" value="HisKA"/>
    <property type="match status" value="1"/>
</dbReference>
<dbReference type="SMART" id="SM00086">
    <property type="entry name" value="PAC"/>
    <property type="match status" value="1"/>
</dbReference>
<sequence>MPDSFEKYGLTWHATPEVLGVLSANGKFEGTNPAWYKVLGWRANEVEAEMFLNFVHPDDVARTARAFEILQSGKPVMSFENRYRHRDGSYRWLSWNCVPEGDRYFCSARDITEDKMNRANLKNREEEARFREQFIAILGHDLRNPLAAINAATRMLQRKEGDPTKQVLMNGIKESVGRMSALIDDMMDFAHARLGSGINLATSSDAELHKVLVHTLEETRLAHPDTRFESDLNFADPVLADDKRISQLISNLLANAATHGDNTTPVRLIARDVGSDLVIEVHNSGKPIPPERKAGVFEPFSGTEPDNNQNGLGLGLYIADQIARAHNGEMQVKSDDTGTCFIFKLPRTASR</sequence>
<feature type="domain" description="Histidine kinase" evidence="7">
    <location>
        <begin position="137"/>
        <end position="349"/>
    </location>
</feature>
<dbReference type="InterPro" id="IPR004358">
    <property type="entry name" value="Sig_transdc_His_kin-like_C"/>
</dbReference>
<dbReference type="Gene3D" id="3.30.450.20">
    <property type="entry name" value="PAS domain"/>
    <property type="match status" value="1"/>
</dbReference>
<dbReference type="InterPro" id="IPR050351">
    <property type="entry name" value="BphY/WalK/GraS-like"/>
</dbReference>
<dbReference type="PROSITE" id="PS50112">
    <property type="entry name" value="PAS"/>
    <property type="match status" value="1"/>
</dbReference>
<dbReference type="Pfam" id="PF00512">
    <property type="entry name" value="HisKA"/>
    <property type="match status" value="1"/>
</dbReference>
<comment type="catalytic activity">
    <reaction evidence="1">
        <text>ATP + protein L-histidine = ADP + protein N-phospho-L-histidine.</text>
        <dbReference type="EC" id="2.7.13.3"/>
    </reaction>
</comment>
<dbReference type="EMBL" id="CP022415">
    <property type="protein sequence ID" value="ASM73565.1"/>
    <property type="molecule type" value="Genomic_DNA"/>
</dbReference>
<dbReference type="InterPro" id="IPR003661">
    <property type="entry name" value="HisK_dim/P_dom"/>
</dbReference>
<dbReference type="NCBIfam" id="TIGR00229">
    <property type="entry name" value="sensory_box"/>
    <property type="match status" value="1"/>
</dbReference>
<dbReference type="Pfam" id="PF02518">
    <property type="entry name" value="HATPase_c"/>
    <property type="match status" value="1"/>
</dbReference>
<dbReference type="InterPro" id="IPR013655">
    <property type="entry name" value="PAS_fold_3"/>
</dbReference>
<dbReference type="STRING" id="1402135.SAMN05444149_10371"/>
<keyword evidence="4 9" id="KW-0808">Transferase</keyword>
<dbReference type="InterPro" id="IPR035965">
    <property type="entry name" value="PAS-like_dom_sf"/>
</dbReference>
<dbReference type="CDD" id="cd00130">
    <property type="entry name" value="PAS"/>
    <property type="match status" value="1"/>
</dbReference>
<dbReference type="GO" id="GO:0016020">
    <property type="term" value="C:membrane"/>
    <property type="evidence" value="ECO:0007669"/>
    <property type="project" value="UniProtKB-SubCell"/>
</dbReference>
<dbReference type="InterPro" id="IPR005467">
    <property type="entry name" value="His_kinase_dom"/>
</dbReference>
<keyword evidence="6" id="KW-0472">Membrane</keyword>
<protein>
    <recommendedName>
        <fullName evidence="2">histidine kinase</fullName>
        <ecNumber evidence="2">2.7.13.3</ecNumber>
    </recommendedName>
</protein>
<dbReference type="PANTHER" id="PTHR42878:SF13">
    <property type="entry name" value="HISTIDINE KINASE"/>
    <property type="match status" value="1"/>
</dbReference>
<dbReference type="GO" id="GO:0000156">
    <property type="term" value="F:phosphorelay response regulator activity"/>
    <property type="evidence" value="ECO:0007669"/>
    <property type="project" value="TreeGrafter"/>
</dbReference>
<dbReference type="SUPFAM" id="SSF47384">
    <property type="entry name" value="Homodimeric domain of signal transducing histidine kinase"/>
    <property type="match status" value="1"/>
</dbReference>
<dbReference type="PRINTS" id="PR00344">
    <property type="entry name" value="BCTRLSENSOR"/>
</dbReference>
<dbReference type="GO" id="GO:0030295">
    <property type="term" value="F:protein kinase activator activity"/>
    <property type="evidence" value="ECO:0007669"/>
    <property type="project" value="TreeGrafter"/>
</dbReference>
<dbReference type="GO" id="GO:0000155">
    <property type="term" value="F:phosphorelay sensor kinase activity"/>
    <property type="evidence" value="ECO:0007669"/>
    <property type="project" value="InterPro"/>
</dbReference>
<dbReference type="InterPro" id="IPR001610">
    <property type="entry name" value="PAC"/>
</dbReference>
<dbReference type="SUPFAM" id="SSF55785">
    <property type="entry name" value="PYP-like sensor domain (PAS domain)"/>
    <property type="match status" value="1"/>
</dbReference>
<keyword evidence="3" id="KW-0597">Phosphoprotein</keyword>
<dbReference type="Gene3D" id="3.30.565.10">
    <property type="entry name" value="Histidine kinase-like ATPase, C-terminal domain"/>
    <property type="match status" value="1"/>
</dbReference>
<evidence type="ECO:0000256" key="6">
    <source>
        <dbReference type="ARBA" id="ARBA00023136"/>
    </source>
</evidence>
<dbReference type="SUPFAM" id="SSF55874">
    <property type="entry name" value="ATPase domain of HSP90 chaperone/DNA topoisomerase II/histidine kinase"/>
    <property type="match status" value="1"/>
</dbReference>
<dbReference type="InterPro" id="IPR003594">
    <property type="entry name" value="HATPase_dom"/>
</dbReference>
<evidence type="ECO:0000259" key="8">
    <source>
        <dbReference type="PROSITE" id="PS50112"/>
    </source>
</evidence>
<feature type="domain" description="PAS" evidence="8">
    <location>
        <begin position="21"/>
        <end position="74"/>
    </location>
</feature>
<evidence type="ECO:0000256" key="3">
    <source>
        <dbReference type="ARBA" id="ARBA00022553"/>
    </source>
</evidence>
<dbReference type="InterPro" id="IPR036890">
    <property type="entry name" value="HATPase_C_sf"/>
</dbReference>
<dbReference type="EC" id="2.7.13.3" evidence="2"/>
<dbReference type="Pfam" id="PF08447">
    <property type="entry name" value="PAS_3"/>
    <property type="match status" value="1"/>
</dbReference>
<dbReference type="Proteomes" id="UP000199754">
    <property type="component" value="Chromosome"/>
</dbReference>
<evidence type="ECO:0000313" key="10">
    <source>
        <dbReference type="Proteomes" id="UP000199754"/>
    </source>
</evidence>
<keyword evidence="5" id="KW-0418">Kinase</keyword>
<name>A0A221K3M3_9RHOB</name>
<evidence type="ECO:0000313" key="9">
    <source>
        <dbReference type="EMBL" id="ASM73565.1"/>
    </source>
</evidence>
<reference evidence="9 10" key="1">
    <citation type="submission" date="2017-07" db="EMBL/GenBank/DDBJ databases">
        <title>Genome Sequence of Sulfitobacter pseudonitzschiae Strain SMR1 Isolated from a culture of the Diatom Skeletonema marinoi.</title>
        <authorList>
            <person name="Topel M."/>
            <person name="Pinder M.I.M."/>
            <person name="Johansson O.N."/>
            <person name="Kourtchenko O."/>
            <person name="Godhe A."/>
            <person name="Clarke A.K."/>
        </authorList>
    </citation>
    <scope>NUCLEOTIDE SEQUENCE [LARGE SCALE GENOMIC DNA]</scope>
    <source>
        <strain evidence="9 10">SMR1</strain>
    </source>
</reference>
<organism evidence="9 10">
    <name type="scientific">Pseudosulfitobacter pseudonitzschiae</name>
    <dbReference type="NCBI Taxonomy" id="1402135"/>
    <lineage>
        <taxon>Bacteria</taxon>
        <taxon>Pseudomonadati</taxon>
        <taxon>Pseudomonadota</taxon>
        <taxon>Alphaproteobacteria</taxon>
        <taxon>Rhodobacterales</taxon>
        <taxon>Roseobacteraceae</taxon>
        <taxon>Pseudosulfitobacter</taxon>
    </lineage>
</organism>
<dbReference type="RefSeq" id="WP_240311447.1">
    <property type="nucleotide sequence ID" value="NZ_CP022415.1"/>
</dbReference>
<dbReference type="InterPro" id="IPR000014">
    <property type="entry name" value="PAS"/>
</dbReference>
<evidence type="ECO:0000256" key="5">
    <source>
        <dbReference type="ARBA" id="ARBA00022777"/>
    </source>
</evidence>